<dbReference type="RefSeq" id="WP_169363124.1">
    <property type="nucleotide sequence ID" value="NZ_JAAVJL010000001.1"/>
</dbReference>
<feature type="transmembrane region" description="Helical" evidence="7">
    <location>
        <begin position="116"/>
        <end position="132"/>
    </location>
</feature>
<evidence type="ECO:0000313" key="9">
    <source>
        <dbReference type="EMBL" id="NMF58195.1"/>
    </source>
</evidence>
<accession>A0ABX1LRT4</accession>
<feature type="domain" description="Major facilitator superfamily (MFS) profile" evidence="8">
    <location>
        <begin position="196"/>
        <end position="432"/>
    </location>
</feature>
<feature type="transmembrane region" description="Helical" evidence="7">
    <location>
        <begin position="237"/>
        <end position="254"/>
    </location>
</feature>
<proteinExistence type="predicted"/>
<evidence type="ECO:0000256" key="4">
    <source>
        <dbReference type="ARBA" id="ARBA00022692"/>
    </source>
</evidence>
<evidence type="ECO:0000256" key="5">
    <source>
        <dbReference type="ARBA" id="ARBA00022989"/>
    </source>
</evidence>
<comment type="caution">
    <text evidence="9">The sequence shown here is derived from an EMBL/GenBank/DDBJ whole genome shotgun (WGS) entry which is preliminary data.</text>
</comment>
<feature type="transmembrane region" description="Helical" evidence="7">
    <location>
        <begin position="153"/>
        <end position="171"/>
    </location>
</feature>
<dbReference type="PANTHER" id="PTHR43266:SF2">
    <property type="entry name" value="MAJOR FACILITATOR SUPERFAMILY (MFS) PROFILE DOMAIN-CONTAINING PROTEIN"/>
    <property type="match status" value="1"/>
</dbReference>
<dbReference type="PANTHER" id="PTHR43266">
    <property type="entry name" value="MACROLIDE-EFFLUX PROTEIN"/>
    <property type="match status" value="1"/>
</dbReference>
<protein>
    <submittedName>
        <fullName evidence="9">MFS transporter</fullName>
    </submittedName>
</protein>
<gene>
    <name evidence="9" type="ORF">HC246_09220</name>
</gene>
<keyword evidence="10" id="KW-1185">Reference proteome</keyword>
<dbReference type="Gene3D" id="1.20.1250.20">
    <property type="entry name" value="MFS general substrate transporter like domains"/>
    <property type="match status" value="2"/>
</dbReference>
<dbReference type="PROSITE" id="PS50850">
    <property type="entry name" value="MFS"/>
    <property type="match status" value="1"/>
</dbReference>
<dbReference type="InterPro" id="IPR020846">
    <property type="entry name" value="MFS_dom"/>
</dbReference>
<evidence type="ECO:0000259" key="8">
    <source>
        <dbReference type="PROSITE" id="PS50850"/>
    </source>
</evidence>
<dbReference type="CDD" id="cd06173">
    <property type="entry name" value="MFS_MefA_like"/>
    <property type="match status" value="1"/>
</dbReference>
<keyword evidence="5 7" id="KW-1133">Transmembrane helix</keyword>
<comment type="subcellular location">
    <subcellularLocation>
        <location evidence="1">Cell membrane</location>
        <topology evidence="1">Multi-pass membrane protein</topology>
    </subcellularLocation>
</comment>
<feature type="transmembrane region" description="Helical" evidence="7">
    <location>
        <begin position="65"/>
        <end position="85"/>
    </location>
</feature>
<feature type="transmembrane region" description="Helical" evidence="7">
    <location>
        <begin position="371"/>
        <end position="393"/>
    </location>
</feature>
<feature type="transmembrane region" description="Helical" evidence="7">
    <location>
        <begin position="274"/>
        <end position="292"/>
    </location>
</feature>
<feature type="transmembrane region" description="Helical" evidence="7">
    <location>
        <begin position="21"/>
        <end position="45"/>
    </location>
</feature>
<evidence type="ECO:0000256" key="3">
    <source>
        <dbReference type="ARBA" id="ARBA00022475"/>
    </source>
</evidence>
<dbReference type="Proteomes" id="UP000738376">
    <property type="component" value="Unassembled WGS sequence"/>
</dbReference>
<feature type="transmembrane region" description="Helical" evidence="7">
    <location>
        <begin position="399"/>
        <end position="421"/>
    </location>
</feature>
<reference evidence="9 10" key="1">
    <citation type="submission" date="2020-03" db="EMBL/GenBank/DDBJ databases">
        <title>Draft Genome Sequence of 2-Methylisoborneol Producing Pseudanabaena yagii Strain GIHE-NHR1 Isolated from North Han River in South Korea.</title>
        <authorList>
            <person name="Jeong J."/>
        </authorList>
    </citation>
    <scope>NUCLEOTIDE SEQUENCE [LARGE SCALE GENOMIC DNA]</scope>
    <source>
        <strain evidence="9 10">GIHE-NHR1</strain>
    </source>
</reference>
<name>A0ABX1LRT4_9CYAN</name>
<evidence type="ECO:0000313" key="10">
    <source>
        <dbReference type="Proteomes" id="UP000738376"/>
    </source>
</evidence>
<dbReference type="SUPFAM" id="SSF103473">
    <property type="entry name" value="MFS general substrate transporter"/>
    <property type="match status" value="1"/>
</dbReference>
<dbReference type="InterPro" id="IPR036259">
    <property type="entry name" value="MFS_trans_sf"/>
</dbReference>
<keyword evidence="3" id="KW-1003">Cell membrane</keyword>
<keyword evidence="4 7" id="KW-0812">Transmembrane</keyword>
<keyword evidence="2" id="KW-0813">Transport</keyword>
<dbReference type="EMBL" id="JAAVJL010000001">
    <property type="protein sequence ID" value="NMF58195.1"/>
    <property type="molecule type" value="Genomic_DNA"/>
</dbReference>
<keyword evidence="6 7" id="KW-0472">Membrane</keyword>
<feature type="transmembrane region" description="Helical" evidence="7">
    <location>
        <begin position="304"/>
        <end position="323"/>
    </location>
</feature>
<evidence type="ECO:0000256" key="2">
    <source>
        <dbReference type="ARBA" id="ARBA00022448"/>
    </source>
</evidence>
<dbReference type="Pfam" id="PF07690">
    <property type="entry name" value="MFS_1"/>
    <property type="match status" value="1"/>
</dbReference>
<evidence type="ECO:0000256" key="6">
    <source>
        <dbReference type="ARBA" id="ARBA00023136"/>
    </source>
</evidence>
<dbReference type="InterPro" id="IPR011701">
    <property type="entry name" value="MFS"/>
</dbReference>
<feature type="transmembrane region" description="Helical" evidence="7">
    <location>
        <begin position="191"/>
        <end position="207"/>
    </location>
</feature>
<evidence type="ECO:0000256" key="1">
    <source>
        <dbReference type="ARBA" id="ARBA00004651"/>
    </source>
</evidence>
<evidence type="ECO:0000256" key="7">
    <source>
        <dbReference type="SAM" id="Phobius"/>
    </source>
</evidence>
<sequence>MSQPDLNSTAGYLTVLRNRQFLALWIAQILSQLVDKIVLILLIAIAVSSDYKDYPVPVNTRESLIMIAMTLPAVFLGSIAGIFVDWHPKREVMILCNFLRGACIFVIPFLPHSLMVLLLITFIISTLTNFFAPAEQSAIPLIVPKSDLLPANALFTITMVGSLIVGFAIGSPLLTWTMHLVPSAREYSRELLLGSVYVLSGLILFILPKDEIIEPKKEGVGIWSDLKDGFKYVKHHHLIGGAMIQLTLLYAVLGTMQKLSLNLAEVVTNNRDDFGFFIASVGVGLAIGAFILGQFGDRFAHRPLPFVGFIGMAIGLLMFAFVSNLWVGLAVGGFIGIHGAMIAIPMQTAIQEHTPENMRGKVFGLLNNGENIAASLPLALIAIALDISTSTFGGREKGFLGFQIVLVAFSVTVLTLGTWAWNRTKKALQKVL</sequence>
<organism evidence="9 10">
    <name type="scientific">Pseudanabaena yagii GIHE-NHR1</name>
    <dbReference type="NCBI Taxonomy" id="2722753"/>
    <lineage>
        <taxon>Bacteria</taxon>
        <taxon>Bacillati</taxon>
        <taxon>Cyanobacteriota</taxon>
        <taxon>Cyanophyceae</taxon>
        <taxon>Pseudanabaenales</taxon>
        <taxon>Pseudanabaenaceae</taxon>
        <taxon>Pseudanabaena</taxon>
        <taxon>Pseudanabaena yagii</taxon>
    </lineage>
</organism>